<organism evidence="2 3">
    <name type="scientific">Croceibacterium selenioxidans</name>
    <dbReference type="NCBI Taxonomy" id="2838833"/>
    <lineage>
        <taxon>Bacteria</taxon>
        <taxon>Pseudomonadati</taxon>
        <taxon>Pseudomonadota</taxon>
        <taxon>Alphaproteobacteria</taxon>
        <taxon>Sphingomonadales</taxon>
        <taxon>Erythrobacteraceae</taxon>
        <taxon>Croceibacterium</taxon>
    </lineage>
</organism>
<keyword evidence="1" id="KW-0472">Membrane</keyword>
<accession>A0ABS5W141</accession>
<keyword evidence="3" id="KW-1185">Reference proteome</keyword>
<keyword evidence="1" id="KW-0812">Transmembrane</keyword>
<gene>
    <name evidence="2" type="ORF">KK137_03990</name>
</gene>
<sequence length="72" mass="8463">MAMGDWHVETGILQPGRWGYSLAMDGGGVWQLYLTLWRRKRYLGRRVTVEGYRSGFDLIDVHHIRSSDEPRR</sequence>
<keyword evidence="1" id="KW-1133">Transmembrane helix</keyword>
<comment type="caution">
    <text evidence="2">The sequence shown here is derived from an EMBL/GenBank/DDBJ whole genome shotgun (WGS) entry which is preliminary data.</text>
</comment>
<dbReference type="Pfam" id="PF19135">
    <property type="entry name" value="DUF5818"/>
    <property type="match status" value="1"/>
</dbReference>
<dbReference type="InterPro" id="IPR043856">
    <property type="entry name" value="DUF5818"/>
</dbReference>
<proteinExistence type="predicted"/>
<evidence type="ECO:0000313" key="2">
    <source>
        <dbReference type="EMBL" id="MBT2133488.1"/>
    </source>
</evidence>
<protein>
    <submittedName>
        <fullName evidence="2">Uncharacterized protein</fullName>
    </submittedName>
</protein>
<reference evidence="2 3" key="1">
    <citation type="submission" date="2021-05" db="EMBL/GenBank/DDBJ databases">
        <title>Croceibacterium sp. LX-88 genome sequence.</title>
        <authorList>
            <person name="Luo X."/>
        </authorList>
    </citation>
    <scope>NUCLEOTIDE SEQUENCE [LARGE SCALE GENOMIC DNA]</scope>
    <source>
        <strain evidence="2 3">LX-88</strain>
    </source>
</reference>
<evidence type="ECO:0000313" key="3">
    <source>
        <dbReference type="Proteomes" id="UP000811255"/>
    </source>
</evidence>
<dbReference type="RefSeq" id="WP_214534733.1">
    <property type="nucleotide sequence ID" value="NZ_JAHFVK010000001.1"/>
</dbReference>
<dbReference type="Proteomes" id="UP000811255">
    <property type="component" value="Unassembled WGS sequence"/>
</dbReference>
<evidence type="ECO:0000256" key="1">
    <source>
        <dbReference type="SAM" id="Phobius"/>
    </source>
</evidence>
<feature type="transmembrane region" description="Helical" evidence="1">
    <location>
        <begin position="18"/>
        <end position="36"/>
    </location>
</feature>
<dbReference type="EMBL" id="JAHFVK010000001">
    <property type="protein sequence ID" value="MBT2133488.1"/>
    <property type="molecule type" value="Genomic_DNA"/>
</dbReference>
<name>A0ABS5W141_9SPHN</name>